<evidence type="ECO:0000256" key="7">
    <source>
        <dbReference type="SAM" id="SignalP"/>
    </source>
</evidence>
<feature type="coiled-coil region" evidence="6">
    <location>
        <begin position="38"/>
        <end position="65"/>
    </location>
</feature>
<dbReference type="InterPro" id="IPR006059">
    <property type="entry name" value="SBP"/>
</dbReference>
<dbReference type="Proteomes" id="UP001526147">
    <property type="component" value="Unassembled WGS sequence"/>
</dbReference>
<proteinExistence type="predicted"/>
<comment type="caution">
    <text evidence="8">The sequence shown here is derived from an EMBL/GenBank/DDBJ whole genome shotgun (WGS) entry which is preliminary data.</text>
</comment>
<dbReference type="Pfam" id="PF01547">
    <property type="entry name" value="SBP_bac_1"/>
    <property type="match status" value="1"/>
</dbReference>
<keyword evidence="9" id="KW-1185">Reference proteome</keyword>
<accession>A0ABT3DI39</accession>
<dbReference type="InterPro" id="IPR050490">
    <property type="entry name" value="Bact_solute-bd_prot1"/>
</dbReference>
<reference evidence="8 9" key="1">
    <citation type="submission" date="2022-10" db="EMBL/GenBank/DDBJ databases">
        <title>Draft genome assembly of moderately radiation resistant bacterium Metabacillus halosaccharovorans.</title>
        <authorList>
            <person name="Pal S."/>
            <person name="Gopinathan A."/>
        </authorList>
    </citation>
    <scope>NUCLEOTIDE SEQUENCE [LARGE SCALE GENOMIC DNA]</scope>
    <source>
        <strain evidence="8 9">VITHBRA001</strain>
    </source>
</reference>
<dbReference type="PANTHER" id="PTHR43649:SF33">
    <property type="entry name" value="POLYGALACTURONAN_RHAMNOGALACTURONAN-BINDING PROTEIN YTCQ"/>
    <property type="match status" value="1"/>
</dbReference>
<dbReference type="PROSITE" id="PS51257">
    <property type="entry name" value="PROKAR_LIPOPROTEIN"/>
    <property type="match status" value="1"/>
</dbReference>
<keyword evidence="6" id="KW-0175">Coiled coil</keyword>
<name>A0ABT3DI39_9BACI</name>
<dbReference type="Gene3D" id="3.40.190.10">
    <property type="entry name" value="Periplasmic binding protein-like II"/>
    <property type="match status" value="2"/>
</dbReference>
<sequence length="424" mass="47182">MKKNMIKGLGTALLVGGLLAGCSSGGSGGDAGTVVDVFNIKVETKDQLEAMIEKYESEHEDVDIRLTTVGGGQDAASALQAKFSSNEDPAIFLLGGLSDVEKYQNYLLDVSEMESAKTAIEGTLQGSTVDGTPYGIPLNIEGFGWMINKEIFESAGVDPASIASYDDFAKAVETIDSKKEELGLEAVFGYSGKEDWVTSQFSNHFTAPEFDNDLQVAYKATELTFKYGDRMKEYTDLLNKYNVQPILSLDYSTSVEELFTNNKVAIIHQGNWIVPSLDGIDPEFSKEKLGILPLFVDSDTDGYISAGPSWFWGINKEHDEKVVEASKDFIDWMYTSDYGKQQIVEEFKYIPAHEGYEIDSITDPVSKEVYQMLLDGKSRVWAHNQYPSGFSQTSFFPEYQKYLNGDISWEDLEKTASEKFTEMR</sequence>
<gene>
    <name evidence="8" type="ORF">OIH86_13850</name>
</gene>
<feature type="signal peptide" evidence="7">
    <location>
        <begin position="1"/>
        <end position="20"/>
    </location>
</feature>
<evidence type="ECO:0000256" key="1">
    <source>
        <dbReference type="ARBA" id="ARBA00022475"/>
    </source>
</evidence>
<evidence type="ECO:0000256" key="3">
    <source>
        <dbReference type="ARBA" id="ARBA00023136"/>
    </source>
</evidence>
<evidence type="ECO:0000256" key="2">
    <source>
        <dbReference type="ARBA" id="ARBA00022729"/>
    </source>
</evidence>
<keyword evidence="4" id="KW-0564">Palmitate</keyword>
<keyword evidence="3" id="KW-0472">Membrane</keyword>
<keyword evidence="5" id="KW-0449">Lipoprotein</keyword>
<evidence type="ECO:0000313" key="8">
    <source>
        <dbReference type="EMBL" id="MCV9886717.1"/>
    </source>
</evidence>
<evidence type="ECO:0000256" key="4">
    <source>
        <dbReference type="ARBA" id="ARBA00023139"/>
    </source>
</evidence>
<dbReference type="EMBL" id="JAOYEY010000043">
    <property type="protein sequence ID" value="MCV9886717.1"/>
    <property type="molecule type" value="Genomic_DNA"/>
</dbReference>
<feature type="chain" id="PRO_5045052952" evidence="7">
    <location>
        <begin position="21"/>
        <end position="424"/>
    </location>
</feature>
<keyword evidence="2 7" id="KW-0732">Signal</keyword>
<keyword evidence="1" id="KW-1003">Cell membrane</keyword>
<protein>
    <submittedName>
        <fullName evidence="8">ABC transporter substrate-binding protein</fullName>
    </submittedName>
</protein>
<evidence type="ECO:0000256" key="6">
    <source>
        <dbReference type="SAM" id="Coils"/>
    </source>
</evidence>
<evidence type="ECO:0000313" key="9">
    <source>
        <dbReference type="Proteomes" id="UP001526147"/>
    </source>
</evidence>
<dbReference type="RefSeq" id="WP_264143267.1">
    <property type="nucleotide sequence ID" value="NZ_JAOYEY010000043.1"/>
</dbReference>
<evidence type="ECO:0000256" key="5">
    <source>
        <dbReference type="ARBA" id="ARBA00023288"/>
    </source>
</evidence>
<organism evidence="8 9">
    <name type="scientific">Metabacillus halosaccharovorans</name>
    <dbReference type="NCBI Taxonomy" id="930124"/>
    <lineage>
        <taxon>Bacteria</taxon>
        <taxon>Bacillati</taxon>
        <taxon>Bacillota</taxon>
        <taxon>Bacilli</taxon>
        <taxon>Bacillales</taxon>
        <taxon>Bacillaceae</taxon>
        <taxon>Metabacillus</taxon>
    </lineage>
</organism>
<dbReference type="SUPFAM" id="SSF53850">
    <property type="entry name" value="Periplasmic binding protein-like II"/>
    <property type="match status" value="1"/>
</dbReference>
<dbReference type="PANTHER" id="PTHR43649">
    <property type="entry name" value="ARABINOSE-BINDING PROTEIN-RELATED"/>
    <property type="match status" value="1"/>
</dbReference>